<dbReference type="InterPro" id="IPR020904">
    <property type="entry name" value="Sc_DH/Rdtase_CS"/>
</dbReference>
<organism evidence="5 6">
    <name type="scientific">Paracidovorax wautersii</name>
    <dbReference type="NCBI Taxonomy" id="1177982"/>
    <lineage>
        <taxon>Bacteria</taxon>
        <taxon>Pseudomonadati</taxon>
        <taxon>Pseudomonadota</taxon>
        <taxon>Betaproteobacteria</taxon>
        <taxon>Burkholderiales</taxon>
        <taxon>Comamonadaceae</taxon>
        <taxon>Paracidovorax</taxon>
    </lineage>
</organism>
<gene>
    <name evidence="5" type="primary">dhbA</name>
    <name evidence="5" type="ORF">GAK30_03226</name>
</gene>
<evidence type="ECO:0000256" key="4">
    <source>
        <dbReference type="RuleBase" id="RU000363"/>
    </source>
</evidence>
<comment type="caution">
    <text evidence="5">The sequence shown here is derived from an EMBL/GenBank/DDBJ whole genome shotgun (WGS) entry which is preliminary data.</text>
</comment>
<dbReference type="PANTHER" id="PTHR24321:SF13">
    <property type="entry name" value="2,3-DIHYDRO-2,3-DIHYDROXYBENZOATE DEHYDROGENASE"/>
    <property type="match status" value="1"/>
</dbReference>
<dbReference type="GO" id="GO:0008667">
    <property type="term" value="F:2,3-dihydro-2,3-dihydroxybenzoate dehydrogenase activity"/>
    <property type="evidence" value="ECO:0007669"/>
    <property type="project" value="UniProtKB-UniRule"/>
</dbReference>
<evidence type="ECO:0000313" key="5">
    <source>
        <dbReference type="EMBL" id="KAF1019258.1"/>
    </source>
</evidence>
<dbReference type="GO" id="GO:0019290">
    <property type="term" value="P:siderophore biosynthetic process"/>
    <property type="evidence" value="ECO:0007669"/>
    <property type="project" value="InterPro"/>
</dbReference>
<proteinExistence type="inferred from homology"/>
<comment type="similarity">
    <text evidence="1 4">Belongs to the short-chain dehydrogenases/reductases (SDR) family.</text>
</comment>
<dbReference type="Gene3D" id="3.40.50.720">
    <property type="entry name" value="NAD(P)-binding Rossmann-like Domain"/>
    <property type="match status" value="1"/>
</dbReference>
<dbReference type="EC" id="1.3.1.28" evidence="3"/>
<dbReference type="PRINTS" id="PR01397">
    <property type="entry name" value="DHBDHDRGNASE"/>
</dbReference>
<dbReference type="AlphaFoldDB" id="A0A7V8FLJ4"/>
<evidence type="ECO:0000256" key="1">
    <source>
        <dbReference type="ARBA" id="ARBA00006484"/>
    </source>
</evidence>
<dbReference type="InterPro" id="IPR003560">
    <property type="entry name" value="DHB_DH"/>
</dbReference>
<dbReference type="PRINTS" id="PR00080">
    <property type="entry name" value="SDRFAMILY"/>
</dbReference>
<evidence type="ECO:0000313" key="6">
    <source>
        <dbReference type="Proteomes" id="UP000461670"/>
    </source>
</evidence>
<dbReference type="InterPro" id="IPR036291">
    <property type="entry name" value="NAD(P)-bd_dom_sf"/>
</dbReference>
<protein>
    <recommendedName>
        <fullName evidence="3">2,3-dihydro-2,3-dihydroxybenzoate dehydrogenase</fullName>
        <ecNumber evidence="3">1.3.1.28</ecNumber>
    </recommendedName>
</protein>
<keyword evidence="2" id="KW-0560">Oxidoreductase</keyword>
<dbReference type="EMBL" id="WNDQ01000060">
    <property type="protein sequence ID" value="KAF1019258.1"/>
    <property type="molecule type" value="Genomic_DNA"/>
</dbReference>
<dbReference type="FunFam" id="3.40.50.720:FF:000084">
    <property type="entry name" value="Short-chain dehydrogenase reductase"/>
    <property type="match status" value="1"/>
</dbReference>
<dbReference type="Proteomes" id="UP000461670">
    <property type="component" value="Unassembled WGS sequence"/>
</dbReference>
<dbReference type="PANTHER" id="PTHR24321">
    <property type="entry name" value="DEHYDROGENASES, SHORT CHAIN"/>
    <property type="match status" value="1"/>
</dbReference>
<evidence type="ECO:0000256" key="3">
    <source>
        <dbReference type="NCBIfam" id="TIGR04316"/>
    </source>
</evidence>
<dbReference type="SUPFAM" id="SSF51735">
    <property type="entry name" value="NAD(P)-binding Rossmann-fold domains"/>
    <property type="match status" value="1"/>
</dbReference>
<accession>A0A7V8FLJ4</accession>
<sequence>MSAARPPEGAPSGAVGEFASQHVLVTGAASGIGAALVRELLSQGARVSALDVDEAGLQALRADAPQPGDLLALRVDVADGPAVDAAVAQAEAALGAIDCLACVAGVLQMGRITELTDAQWQRTFAINAGGVFNTCRAVAARMVPRRHGAIVNVSSNAATTPRAAMGAYAASKAAVTQLSRCLALELAEHGIRCNVVSPGSTDTEMQRAMWRQGSSREAVIGGDAARFRIGIPLRKIATPEEIVQSILFLLSDRASHITLHDLRVDGGATLDQ</sequence>
<evidence type="ECO:0000256" key="2">
    <source>
        <dbReference type="ARBA" id="ARBA00023002"/>
    </source>
</evidence>
<dbReference type="NCBIfam" id="NF006074">
    <property type="entry name" value="PRK08220.1"/>
    <property type="match status" value="1"/>
</dbReference>
<dbReference type="Pfam" id="PF00106">
    <property type="entry name" value="adh_short"/>
    <property type="match status" value="1"/>
</dbReference>
<reference evidence="6" key="1">
    <citation type="journal article" date="2020" name="MBio">
        <title>Horizontal gene transfer to a defensive symbiont with a reduced genome amongst a multipartite beetle microbiome.</title>
        <authorList>
            <person name="Waterworth S.C."/>
            <person name="Florez L.V."/>
            <person name="Rees E.R."/>
            <person name="Hertweck C."/>
            <person name="Kaltenpoth M."/>
            <person name="Kwan J.C."/>
        </authorList>
    </citation>
    <scope>NUCLEOTIDE SEQUENCE [LARGE SCALE GENOMIC DNA]</scope>
</reference>
<dbReference type="InterPro" id="IPR002347">
    <property type="entry name" value="SDR_fam"/>
</dbReference>
<dbReference type="PROSITE" id="PS00061">
    <property type="entry name" value="ADH_SHORT"/>
    <property type="match status" value="1"/>
</dbReference>
<name>A0A7V8FLJ4_9BURK</name>
<dbReference type="NCBIfam" id="TIGR04316">
    <property type="entry name" value="dhbA_paeA"/>
    <property type="match status" value="1"/>
</dbReference>